<feature type="transmembrane region" description="Helical" evidence="7">
    <location>
        <begin position="9"/>
        <end position="30"/>
    </location>
</feature>
<sequence>MFLTFLRRIGLYALTLFLASLLVFVATEVLPGDALEVSLTADEVAMMNPEDLARKRRELGMDKPAPVRYVAWLAGAVRGDFGKTILGGTPVIDIIREPVKNSLLLAAVTALVAIPTSLLLGIIAAYWRGRLPDTLASMGAVIGYSIPEFASGNLLVLIFAIWIPVFPAVILAFADAPPSTLLAVSVLPVATIVFGSIAHLVQLIRTGLIEALASDYVERARFTGLSELRLILRHALPASVIPALNSAALYVAGLLGGIVVVEKVFGYPGLGMILLQAVDKREVPIVQAVSLLAALAVVTMNLLADLAVVALDPRARSR</sequence>
<dbReference type="CDD" id="cd06261">
    <property type="entry name" value="TM_PBP2"/>
    <property type="match status" value="1"/>
</dbReference>
<accession>A0ABT2PSJ5</accession>
<feature type="transmembrane region" description="Helical" evidence="7">
    <location>
        <begin position="247"/>
        <end position="265"/>
    </location>
</feature>
<dbReference type="Gene3D" id="1.10.3720.10">
    <property type="entry name" value="MetI-like"/>
    <property type="match status" value="1"/>
</dbReference>
<evidence type="ECO:0000256" key="6">
    <source>
        <dbReference type="ARBA" id="ARBA00023136"/>
    </source>
</evidence>
<organism evidence="9 10">
    <name type="scientific">Acidovorax bellezanensis</name>
    <dbReference type="NCBI Taxonomy" id="2976702"/>
    <lineage>
        <taxon>Bacteria</taxon>
        <taxon>Pseudomonadati</taxon>
        <taxon>Pseudomonadota</taxon>
        <taxon>Betaproteobacteria</taxon>
        <taxon>Burkholderiales</taxon>
        <taxon>Comamonadaceae</taxon>
        <taxon>Acidovorax</taxon>
    </lineage>
</organism>
<feature type="transmembrane region" description="Helical" evidence="7">
    <location>
        <begin position="180"/>
        <end position="201"/>
    </location>
</feature>
<dbReference type="InterPro" id="IPR000515">
    <property type="entry name" value="MetI-like"/>
</dbReference>
<keyword evidence="4 7" id="KW-0812">Transmembrane</keyword>
<evidence type="ECO:0000313" key="10">
    <source>
        <dbReference type="Proteomes" id="UP001525968"/>
    </source>
</evidence>
<feature type="transmembrane region" description="Helical" evidence="7">
    <location>
        <begin position="285"/>
        <end position="311"/>
    </location>
</feature>
<dbReference type="Pfam" id="PF19300">
    <property type="entry name" value="BPD_transp_1_N"/>
    <property type="match status" value="1"/>
</dbReference>
<feature type="domain" description="ABC transmembrane type-1" evidence="8">
    <location>
        <begin position="99"/>
        <end position="304"/>
    </location>
</feature>
<dbReference type="SUPFAM" id="SSF161098">
    <property type="entry name" value="MetI-like"/>
    <property type="match status" value="1"/>
</dbReference>
<dbReference type="PANTHER" id="PTHR43163:SF3">
    <property type="entry name" value="PEPTIDE ABC TRANSPORTER PERMEASE PROTEIN"/>
    <property type="match status" value="1"/>
</dbReference>
<evidence type="ECO:0000256" key="5">
    <source>
        <dbReference type="ARBA" id="ARBA00022989"/>
    </source>
</evidence>
<dbReference type="PANTHER" id="PTHR43163">
    <property type="entry name" value="DIPEPTIDE TRANSPORT SYSTEM PERMEASE PROTEIN DPPB-RELATED"/>
    <property type="match status" value="1"/>
</dbReference>
<comment type="similarity">
    <text evidence="7">Belongs to the binding-protein-dependent transport system permease family.</text>
</comment>
<protein>
    <submittedName>
        <fullName evidence="9">ABC transporter permease</fullName>
    </submittedName>
</protein>
<dbReference type="Pfam" id="PF00528">
    <property type="entry name" value="BPD_transp_1"/>
    <property type="match status" value="1"/>
</dbReference>
<name>A0ABT2PSJ5_9BURK</name>
<feature type="transmembrane region" description="Helical" evidence="7">
    <location>
        <begin position="103"/>
        <end position="127"/>
    </location>
</feature>
<evidence type="ECO:0000256" key="1">
    <source>
        <dbReference type="ARBA" id="ARBA00004651"/>
    </source>
</evidence>
<keyword evidence="6 7" id="KW-0472">Membrane</keyword>
<feature type="transmembrane region" description="Helical" evidence="7">
    <location>
        <begin position="154"/>
        <end position="174"/>
    </location>
</feature>
<gene>
    <name evidence="9" type="ORF">N0K08_22685</name>
</gene>
<comment type="caution">
    <text evidence="9">The sequence shown here is derived from an EMBL/GenBank/DDBJ whole genome shotgun (WGS) entry which is preliminary data.</text>
</comment>
<dbReference type="PROSITE" id="PS50928">
    <property type="entry name" value="ABC_TM1"/>
    <property type="match status" value="1"/>
</dbReference>
<keyword evidence="3" id="KW-1003">Cell membrane</keyword>
<evidence type="ECO:0000256" key="3">
    <source>
        <dbReference type="ARBA" id="ARBA00022475"/>
    </source>
</evidence>
<proteinExistence type="inferred from homology"/>
<reference evidence="9 10" key="1">
    <citation type="submission" date="2022-09" db="EMBL/GenBank/DDBJ databases">
        <title>Draft genome of isolate Be4.</title>
        <authorList>
            <person name="Sanchez-Castro I."/>
            <person name="Martinez-Rodriguez P."/>
            <person name="Descostes M."/>
            <person name="Merroun M."/>
        </authorList>
    </citation>
    <scope>NUCLEOTIDE SEQUENCE [LARGE SCALE GENOMIC DNA]</scope>
    <source>
        <strain evidence="9 10">Be4</strain>
    </source>
</reference>
<evidence type="ECO:0000256" key="2">
    <source>
        <dbReference type="ARBA" id="ARBA00022448"/>
    </source>
</evidence>
<dbReference type="EMBL" id="JAODYH010000017">
    <property type="protein sequence ID" value="MCT9813446.1"/>
    <property type="molecule type" value="Genomic_DNA"/>
</dbReference>
<dbReference type="InterPro" id="IPR035906">
    <property type="entry name" value="MetI-like_sf"/>
</dbReference>
<evidence type="ECO:0000259" key="8">
    <source>
        <dbReference type="PROSITE" id="PS50928"/>
    </source>
</evidence>
<dbReference type="RefSeq" id="WP_261502699.1">
    <property type="nucleotide sequence ID" value="NZ_JAODYH010000017.1"/>
</dbReference>
<evidence type="ECO:0000256" key="7">
    <source>
        <dbReference type="RuleBase" id="RU363032"/>
    </source>
</evidence>
<dbReference type="Proteomes" id="UP001525968">
    <property type="component" value="Unassembled WGS sequence"/>
</dbReference>
<keyword evidence="10" id="KW-1185">Reference proteome</keyword>
<keyword evidence="5 7" id="KW-1133">Transmembrane helix</keyword>
<keyword evidence="2 7" id="KW-0813">Transport</keyword>
<evidence type="ECO:0000256" key="4">
    <source>
        <dbReference type="ARBA" id="ARBA00022692"/>
    </source>
</evidence>
<dbReference type="InterPro" id="IPR045621">
    <property type="entry name" value="BPD_transp_1_N"/>
</dbReference>
<comment type="subcellular location">
    <subcellularLocation>
        <location evidence="1 7">Cell membrane</location>
        <topology evidence="1 7">Multi-pass membrane protein</topology>
    </subcellularLocation>
</comment>
<evidence type="ECO:0000313" key="9">
    <source>
        <dbReference type="EMBL" id="MCT9813446.1"/>
    </source>
</evidence>